<gene>
    <name evidence="2" type="ORF">Mco01_44550</name>
</gene>
<dbReference type="EMBL" id="BOOC01000022">
    <property type="protein sequence ID" value="GIH41455.1"/>
    <property type="molecule type" value="Genomic_DNA"/>
</dbReference>
<dbReference type="SUPFAM" id="SSF109998">
    <property type="entry name" value="Triger factor/SurA peptide-binding domain-like"/>
    <property type="match status" value="1"/>
</dbReference>
<dbReference type="Gene3D" id="3.10.50.40">
    <property type="match status" value="1"/>
</dbReference>
<organism evidence="2 3">
    <name type="scientific">Microbispora corallina</name>
    <dbReference type="NCBI Taxonomy" id="83302"/>
    <lineage>
        <taxon>Bacteria</taxon>
        <taxon>Bacillati</taxon>
        <taxon>Actinomycetota</taxon>
        <taxon>Actinomycetes</taxon>
        <taxon>Streptosporangiales</taxon>
        <taxon>Streptosporangiaceae</taxon>
        <taxon>Microbispora</taxon>
    </lineage>
</organism>
<sequence length="246" mass="26339">MAAVVDGRAVPVAEVDARLATLRNGPLAARLPHPGTAEGRNLRRWVVQVMAAEILVEQEAARRGITAGGPQGGAPGEAVALTLAAALRTGGVAAALLAAMPLARAVCRAVAAGEGPGEEELRGYYRRNPDRFTTPETRWVRPFGPVRRGEITGPIEDAVFAAREGETVGPVDGPGGPWTVVVERVAPARREPYETARERISRELAEAGRERAFARWLDGRHAEAVRLMPGFEHPADPRHPDATHHH</sequence>
<reference evidence="2 3" key="1">
    <citation type="submission" date="2021-01" db="EMBL/GenBank/DDBJ databases">
        <title>Whole genome shotgun sequence of Microbispora corallina NBRC 16416.</title>
        <authorList>
            <person name="Komaki H."/>
            <person name="Tamura T."/>
        </authorList>
    </citation>
    <scope>NUCLEOTIDE SEQUENCE [LARGE SCALE GENOMIC DNA]</scope>
    <source>
        <strain evidence="2 3">NBRC 16416</strain>
    </source>
</reference>
<evidence type="ECO:0000259" key="1">
    <source>
        <dbReference type="Pfam" id="PF13145"/>
    </source>
</evidence>
<accession>A0ABQ4G337</accession>
<name>A0ABQ4G337_9ACTN</name>
<dbReference type="InterPro" id="IPR027304">
    <property type="entry name" value="Trigger_fact/SurA_dom_sf"/>
</dbReference>
<proteinExistence type="predicted"/>
<dbReference type="Pfam" id="PF13145">
    <property type="entry name" value="Rotamase_2"/>
    <property type="match status" value="1"/>
</dbReference>
<comment type="caution">
    <text evidence="2">The sequence shown here is derived from an EMBL/GenBank/DDBJ whole genome shotgun (WGS) entry which is preliminary data.</text>
</comment>
<evidence type="ECO:0000313" key="3">
    <source>
        <dbReference type="Proteomes" id="UP000603904"/>
    </source>
</evidence>
<dbReference type="Proteomes" id="UP000603904">
    <property type="component" value="Unassembled WGS sequence"/>
</dbReference>
<feature type="domain" description="PpiC" evidence="1">
    <location>
        <begin position="154"/>
        <end position="198"/>
    </location>
</feature>
<protein>
    <recommendedName>
        <fullName evidence="1">PpiC domain-containing protein</fullName>
    </recommendedName>
</protein>
<dbReference type="InterPro" id="IPR000297">
    <property type="entry name" value="PPIase_PpiC"/>
</dbReference>
<dbReference type="InterPro" id="IPR046357">
    <property type="entry name" value="PPIase_dom_sf"/>
</dbReference>
<dbReference type="InterPro" id="IPR055582">
    <property type="entry name" value="DUF7158"/>
</dbReference>
<dbReference type="Pfam" id="PF23716">
    <property type="entry name" value="DUF7158"/>
    <property type="match status" value="1"/>
</dbReference>
<evidence type="ECO:0000313" key="2">
    <source>
        <dbReference type="EMBL" id="GIH41455.1"/>
    </source>
</evidence>
<keyword evidence="3" id="KW-1185">Reference proteome</keyword>